<dbReference type="InterPro" id="IPR007165">
    <property type="entry name" value="Phage_holin_4_2"/>
</dbReference>
<organism evidence="2 3">
    <name type="scientific">Chryseobacterium wanjuense</name>
    <dbReference type="NCBI Taxonomy" id="356305"/>
    <lineage>
        <taxon>Bacteria</taxon>
        <taxon>Pseudomonadati</taxon>
        <taxon>Bacteroidota</taxon>
        <taxon>Flavobacteriia</taxon>
        <taxon>Flavobacteriales</taxon>
        <taxon>Weeksellaceae</taxon>
        <taxon>Chryseobacterium group</taxon>
        <taxon>Chryseobacterium</taxon>
    </lineage>
</organism>
<evidence type="ECO:0000313" key="3">
    <source>
        <dbReference type="Proteomes" id="UP000199469"/>
    </source>
</evidence>
<proteinExistence type="predicted"/>
<feature type="transmembrane region" description="Helical" evidence="1">
    <location>
        <begin position="70"/>
        <end position="94"/>
    </location>
</feature>
<reference evidence="3" key="1">
    <citation type="submission" date="2016-10" db="EMBL/GenBank/DDBJ databases">
        <authorList>
            <person name="Varghese N."/>
            <person name="Submissions S."/>
        </authorList>
    </citation>
    <scope>NUCLEOTIDE SEQUENCE [LARGE SCALE GENOMIC DNA]</scope>
    <source>
        <strain evidence="3">DSM 17724</strain>
    </source>
</reference>
<sequence length="131" mass="14417">MEWLLHAKAHKHSKNKTMNLIIRLLVTAIVAYLLTKILPGVHFEGFSGAIIFAIVLGILNLILKPILSILGLPLTIITLGLFALVINAVIILIADYFIDSMKVDGFWWALIFSVLLSIITSLANSMFSDGD</sequence>
<protein>
    <submittedName>
        <fullName evidence="2">Putative membrane protein</fullName>
    </submittedName>
</protein>
<evidence type="ECO:0000256" key="1">
    <source>
        <dbReference type="SAM" id="Phobius"/>
    </source>
</evidence>
<dbReference type="PANTHER" id="PTHR37309">
    <property type="entry name" value="SLR0284 PROTEIN"/>
    <property type="match status" value="1"/>
</dbReference>
<feature type="transmembrane region" description="Helical" evidence="1">
    <location>
        <begin position="106"/>
        <end position="127"/>
    </location>
</feature>
<dbReference type="PANTHER" id="PTHR37309:SF1">
    <property type="entry name" value="SLR0284 PROTEIN"/>
    <property type="match status" value="1"/>
</dbReference>
<evidence type="ECO:0000313" key="2">
    <source>
        <dbReference type="EMBL" id="SEW04117.1"/>
    </source>
</evidence>
<keyword evidence="1" id="KW-1133">Transmembrane helix</keyword>
<name>A0A1I0NRS2_9FLAO</name>
<dbReference type="AlphaFoldDB" id="A0A1I0NRS2"/>
<accession>A0A1I0NRS2</accession>
<dbReference type="STRING" id="356305.SAMN05421841_0755"/>
<keyword evidence="1" id="KW-0472">Membrane</keyword>
<dbReference type="Proteomes" id="UP000199469">
    <property type="component" value="Unassembled WGS sequence"/>
</dbReference>
<keyword evidence="1" id="KW-0812">Transmembrane</keyword>
<feature type="transmembrane region" description="Helical" evidence="1">
    <location>
        <begin position="20"/>
        <end position="39"/>
    </location>
</feature>
<feature type="transmembrane region" description="Helical" evidence="1">
    <location>
        <begin position="45"/>
        <end position="63"/>
    </location>
</feature>
<keyword evidence="3" id="KW-1185">Reference proteome</keyword>
<gene>
    <name evidence="2" type="ORF">SAMN05421841_0755</name>
</gene>
<dbReference type="Pfam" id="PF04020">
    <property type="entry name" value="Phage_holin_4_2"/>
    <property type="match status" value="1"/>
</dbReference>
<dbReference type="EMBL" id="FOIU01000001">
    <property type="protein sequence ID" value="SEW04117.1"/>
    <property type="molecule type" value="Genomic_DNA"/>
</dbReference>